<dbReference type="VEuPathDB" id="VectorBase:ASIC002714"/>
<dbReference type="OrthoDB" id="6020543at2759"/>
<dbReference type="SMART" id="SM00494">
    <property type="entry name" value="ChtBD2"/>
    <property type="match status" value="2"/>
</dbReference>
<keyword evidence="2" id="KW-0732">Signal</keyword>
<dbReference type="STRING" id="74873.A0A084VCV2"/>
<keyword evidence="4" id="KW-1015">Disulfide bond</keyword>
<dbReference type="GO" id="GO:0005576">
    <property type="term" value="C:extracellular region"/>
    <property type="evidence" value="ECO:0007669"/>
    <property type="project" value="InterPro"/>
</dbReference>
<dbReference type="AlphaFoldDB" id="A0A084VCV2"/>
<name>A0A084VCV2_ANOSI</name>
<evidence type="ECO:0000256" key="3">
    <source>
        <dbReference type="ARBA" id="ARBA00022737"/>
    </source>
</evidence>
<dbReference type="VEuPathDB" id="VectorBase:ASIS017169"/>
<keyword evidence="5" id="KW-0325">Glycoprotein</keyword>
<protein>
    <submittedName>
        <fullName evidence="8">AGAP006434-PA-like protein</fullName>
    </submittedName>
</protein>
<evidence type="ECO:0000256" key="2">
    <source>
        <dbReference type="ARBA" id="ARBA00022729"/>
    </source>
</evidence>
<accession>A0A084VCV2</accession>
<reference evidence="8 10" key="1">
    <citation type="journal article" date="2014" name="BMC Genomics">
        <title>Genome sequence of Anopheles sinensis provides insight into genetics basis of mosquito competence for malaria parasites.</title>
        <authorList>
            <person name="Zhou D."/>
            <person name="Zhang D."/>
            <person name="Ding G."/>
            <person name="Shi L."/>
            <person name="Hou Q."/>
            <person name="Ye Y."/>
            <person name="Xu Y."/>
            <person name="Zhou H."/>
            <person name="Xiong C."/>
            <person name="Li S."/>
            <person name="Yu J."/>
            <person name="Hong S."/>
            <person name="Yu X."/>
            <person name="Zou P."/>
            <person name="Chen C."/>
            <person name="Chang X."/>
            <person name="Wang W."/>
            <person name="Lv Y."/>
            <person name="Sun Y."/>
            <person name="Ma L."/>
            <person name="Shen B."/>
            <person name="Zhu C."/>
        </authorList>
    </citation>
    <scope>NUCLEOTIDE SEQUENCE [LARGE SCALE GENOMIC DNA]</scope>
</reference>
<dbReference type="InterPro" id="IPR051940">
    <property type="entry name" value="Chitin_bind-dev_reg"/>
</dbReference>
<dbReference type="EnsemblMetazoa" id="ASIC002714-RA">
    <property type="protein sequence ID" value="ASIC002714-PA"/>
    <property type="gene ID" value="ASIC002714"/>
</dbReference>
<evidence type="ECO:0000256" key="5">
    <source>
        <dbReference type="ARBA" id="ARBA00023180"/>
    </source>
</evidence>
<dbReference type="EMBL" id="KE524622">
    <property type="protein sequence ID" value="KFB35796.1"/>
    <property type="molecule type" value="Genomic_DNA"/>
</dbReference>
<dbReference type="SUPFAM" id="SSF57625">
    <property type="entry name" value="Invertebrate chitin-binding proteins"/>
    <property type="match status" value="2"/>
</dbReference>
<sequence length="238" mass="24859">MGSDPKSSPIKFYECRQKDAYEMECPEGLHFNSRLEVCDYPQNAQCVGGEPGVTTAVPVTTTTTPGTTTTTSAPNPEPVTPTTAAPNPVPVTTTTAAPNPQPVTTTTAAPNPVPVTTTTAAPNPEPVTTPFPPGSPPTTPTIPTVTPPGFPSTPGPTVAPPEIDPHCPMPGAAWPNYWAHDYVCSKYLACWEGCVQEFTCPFGTFWNNALQACVYSNSHCTCPAIPPAPVLVPTVAAV</sequence>
<dbReference type="GO" id="GO:0008061">
    <property type="term" value="F:chitin binding"/>
    <property type="evidence" value="ECO:0007669"/>
    <property type="project" value="UniProtKB-KW"/>
</dbReference>
<keyword evidence="10" id="KW-1185">Reference proteome</keyword>
<evidence type="ECO:0000313" key="10">
    <source>
        <dbReference type="Proteomes" id="UP000030765"/>
    </source>
</evidence>
<feature type="domain" description="Chitin-binding type-2" evidence="7">
    <location>
        <begin position="1"/>
        <end position="48"/>
    </location>
</feature>
<proteinExistence type="predicted"/>
<dbReference type="InterPro" id="IPR002557">
    <property type="entry name" value="Chitin-bd_dom"/>
</dbReference>
<evidence type="ECO:0000256" key="6">
    <source>
        <dbReference type="SAM" id="MobiDB-lite"/>
    </source>
</evidence>
<dbReference type="PROSITE" id="PS50940">
    <property type="entry name" value="CHIT_BIND_II"/>
    <property type="match status" value="2"/>
</dbReference>
<dbReference type="OMA" id="DAYEMEC"/>
<gene>
    <name evidence="8" type="ORF">ZHAS_00002714</name>
</gene>
<feature type="compositionally biased region" description="Low complexity" evidence="6">
    <location>
        <begin position="60"/>
        <end position="122"/>
    </location>
</feature>
<dbReference type="Proteomes" id="UP000030765">
    <property type="component" value="Unassembled WGS sequence"/>
</dbReference>
<feature type="region of interest" description="Disordered" evidence="6">
    <location>
        <begin position="60"/>
        <end position="127"/>
    </location>
</feature>
<evidence type="ECO:0000313" key="9">
    <source>
        <dbReference type="EnsemblMetazoa" id="ASIC002714-PA"/>
    </source>
</evidence>
<evidence type="ECO:0000256" key="4">
    <source>
        <dbReference type="ARBA" id="ARBA00023157"/>
    </source>
</evidence>
<keyword evidence="3" id="KW-0677">Repeat</keyword>
<reference evidence="9" key="2">
    <citation type="submission" date="2020-05" db="UniProtKB">
        <authorList>
            <consortium name="EnsemblMetazoa"/>
        </authorList>
    </citation>
    <scope>IDENTIFICATION</scope>
</reference>
<dbReference type="EMBL" id="ATLV01010915">
    <property type="status" value="NOT_ANNOTATED_CDS"/>
    <property type="molecule type" value="Genomic_DNA"/>
</dbReference>
<dbReference type="Pfam" id="PF01607">
    <property type="entry name" value="CBM_14"/>
    <property type="match status" value="2"/>
</dbReference>
<dbReference type="PANTHER" id="PTHR23301:SF0">
    <property type="entry name" value="CHITIN-BINDING TYPE-2 DOMAIN-CONTAINING PROTEIN-RELATED"/>
    <property type="match status" value="1"/>
</dbReference>
<dbReference type="PANTHER" id="PTHR23301">
    <property type="entry name" value="CHITIN BINDING PERITROPHIN-A"/>
    <property type="match status" value="1"/>
</dbReference>
<dbReference type="Gene3D" id="2.170.140.10">
    <property type="entry name" value="Chitin binding domain"/>
    <property type="match status" value="2"/>
</dbReference>
<keyword evidence="1" id="KW-0147">Chitin-binding</keyword>
<organism evidence="8">
    <name type="scientific">Anopheles sinensis</name>
    <name type="common">Mosquito</name>
    <dbReference type="NCBI Taxonomy" id="74873"/>
    <lineage>
        <taxon>Eukaryota</taxon>
        <taxon>Metazoa</taxon>
        <taxon>Ecdysozoa</taxon>
        <taxon>Arthropoda</taxon>
        <taxon>Hexapoda</taxon>
        <taxon>Insecta</taxon>
        <taxon>Pterygota</taxon>
        <taxon>Neoptera</taxon>
        <taxon>Endopterygota</taxon>
        <taxon>Diptera</taxon>
        <taxon>Nematocera</taxon>
        <taxon>Culicoidea</taxon>
        <taxon>Culicidae</taxon>
        <taxon>Anophelinae</taxon>
        <taxon>Anopheles</taxon>
    </lineage>
</organism>
<evidence type="ECO:0000256" key="1">
    <source>
        <dbReference type="ARBA" id="ARBA00022669"/>
    </source>
</evidence>
<evidence type="ECO:0000259" key="7">
    <source>
        <dbReference type="PROSITE" id="PS50940"/>
    </source>
</evidence>
<feature type="domain" description="Chitin-binding type-2" evidence="7">
    <location>
        <begin position="164"/>
        <end position="221"/>
    </location>
</feature>
<evidence type="ECO:0000313" key="8">
    <source>
        <dbReference type="EMBL" id="KFB35796.1"/>
    </source>
</evidence>
<dbReference type="InterPro" id="IPR036508">
    <property type="entry name" value="Chitin-bd_dom_sf"/>
</dbReference>